<accession>A0A1E3NIU1</accession>
<feature type="domain" description="SCP" evidence="1">
    <location>
        <begin position="1"/>
        <end position="128"/>
    </location>
</feature>
<dbReference type="InterPro" id="IPR018244">
    <property type="entry name" value="Allrgn_V5/Tpx1_CS"/>
</dbReference>
<evidence type="ECO:0000313" key="2">
    <source>
        <dbReference type="EMBL" id="ODQ46031.1"/>
    </source>
</evidence>
<dbReference type="PRINTS" id="PR00837">
    <property type="entry name" value="V5TPXLIKE"/>
</dbReference>
<dbReference type="PROSITE" id="PS01009">
    <property type="entry name" value="CRISP_1"/>
    <property type="match status" value="1"/>
</dbReference>
<dbReference type="InterPro" id="IPR014044">
    <property type="entry name" value="CAP_dom"/>
</dbReference>
<dbReference type="STRING" id="763406.A0A1E3NIU1"/>
<proteinExistence type="predicted"/>
<dbReference type="GO" id="GO:0005576">
    <property type="term" value="C:extracellular region"/>
    <property type="evidence" value="ECO:0007669"/>
    <property type="project" value="InterPro"/>
</dbReference>
<dbReference type="PANTHER" id="PTHR10334">
    <property type="entry name" value="CYSTEINE-RICH SECRETORY PROTEIN-RELATED"/>
    <property type="match status" value="1"/>
</dbReference>
<dbReference type="EMBL" id="KV454004">
    <property type="protein sequence ID" value="ODQ46031.1"/>
    <property type="molecule type" value="Genomic_DNA"/>
</dbReference>
<gene>
    <name evidence="2" type="ORF">PICMEDRAFT_23486</name>
</gene>
<dbReference type="OrthoDB" id="337038at2759"/>
<organism evidence="2 3">
    <name type="scientific">Pichia membranifaciens NRRL Y-2026</name>
    <dbReference type="NCBI Taxonomy" id="763406"/>
    <lineage>
        <taxon>Eukaryota</taxon>
        <taxon>Fungi</taxon>
        <taxon>Dikarya</taxon>
        <taxon>Ascomycota</taxon>
        <taxon>Saccharomycotina</taxon>
        <taxon>Pichiomycetes</taxon>
        <taxon>Pichiales</taxon>
        <taxon>Pichiaceae</taxon>
        <taxon>Pichia</taxon>
    </lineage>
</organism>
<dbReference type="GeneID" id="30178996"/>
<feature type="non-terminal residue" evidence="2">
    <location>
        <position position="1"/>
    </location>
</feature>
<name>A0A1E3NIU1_9ASCO</name>
<dbReference type="InterPro" id="IPR035940">
    <property type="entry name" value="CAP_sf"/>
</dbReference>
<sequence length="128" mass="14349">FADAYLAKHNYFRGLMQDTAPLSWNDNIAQVAQNYADQYQCGADLEHSGNPYGENLARGYDFKSAGAVAAWFNEIKNYNWDDPGFGENTGHFTQLVWTETTQLGCGYKDCGSYWGTYIVCNYNPAGNI</sequence>
<dbReference type="InterPro" id="IPR001283">
    <property type="entry name" value="CRISP-related"/>
</dbReference>
<dbReference type="Proteomes" id="UP000094455">
    <property type="component" value="Unassembled WGS sequence"/>
</dbReference>
<dbReference type="Gene3D" id="3.40.33.10">
    <property type="entry name" value="CAP"/>
    <property type="match status" value="1"/>
</dbReference>
<dbReference type="Pfam" id="PF00188">
    <property type="entry name" value="CAP"/>
    <property type="match status" value="1"/>
</dbReference>
<feature type="non-terminal residue" evidence="2">
    <location>
        <position position="128"/>
    </location>
</feature>
<protein>
    <recommendedName>
        <fullName evidence="1">SCP domain-containing protein</fullName>
    </recommendedName>
</protein>
<evidence type="ECO:0000313" key="3">
    <source>
        <dbReference type="Proteomes" id="UP000094455"/>
    </source>
</evidence>
<dbReference type="SMART" id="SM00198">
    <property type="entry name" value="SCP"/>
    <property type="match status" value="1"/>
</dbReference>
<dbReference type="SUPFAM" id="SSF55797">
    <property type="entry name" value="PR-1-like"/>
    <property type="match status" value="1"/>
</dbReference>
<dbReference type="AlphaFoldDB" id="A0A1E3NIU1"/>
<dbReference type="RefSeq" id="XP_019017144.1">
    <property type="nucleotide sequence ID" value="XM_019162309.1"/>
</dbReference>
<reference evidence="2 3" key="1">
    <citation type="journal article" date="2016" name="Proc. Natl. Acad. Sci. U.S.A.">
        <title>Comparative genomics of biotechnologically important yeasts.</title>
        <authorList>
            <person name="Riley R."/>
            <person name="Haridas S."/>
            <person name="Wolfe K.H."/>
            <person name="Lopes M.R."/>
            <person name="Hittinger C.T."/>
            <person name="Goeker M."/>
            <person name="Salamov A.A."/>
            <person name="Wisecaver J.H."/>
            <person name="Long T.M."/>
            <person name="Calvey C.H."/>
            <person name="Aerts A.L."/>
            <person name="Barry K.W."/>
            <person name="Choi C."/>
            <person name="Clum A."/>
            <person name="Coughlan A.Y."/>
            <person name="Deshpande S."/>
            <person name="Douglass A.P."/>
            <person name="Hanson S.J."/>
            <person name="Klenk H.-P."/>
            <person name="LaButti K.M."/>
            <person name="Lapidus A."/>
            <person name="Lindquist E.A."/>
            <person name="Lipzen A.M."/>
            <person name="Meier-Kolthoff J.P."/>
            <person name="Ohm R.A."/>
            <person name="Otillar R.P."/>
            <person name="Pangilinan J.L."/>
            <person name="Peng Y."/>
            <person name="Rokas A."/>
            <person name="Rosa C.A."/>
            <person name="Scheuner C."/>
            <person name="Sibirny A.A."/>
            <person name="Slot J.C."/>
            <person name="Stielow J.B."/>
            <person name="Sun H."/>
            <person name="Kurtzman C.P."/>
            <person name="Blackwell M."/>
            <person name="Grigoriev I.V."/>
            <person name="Jeffries T.W."/>
        </authorList>
    </citation>
    <scope>NUCLEOTIDE SEQUENCE [LARGE SCALE GENOMIC DNA]</scope>
    <source>
        <strain evidence="2 3">NRRL Y-2026</strain>
    </source>
</reference>
<keyword evidence="3" id="KW-1185">Reference proteome</keyword>
<evidence type="ECO:0000259" key="1">
    <source>
        <dbReference type="SMART" id="SM00198"/>
    </source>
</evidence>
<dbReference type="PROSITE" id="PS01010">
    <property type="entry name" value="CRISP_2"/>
    <property type="match status" value="1"/>
</dbReference>